<evidence type="ECO:0000313" key="2">
    <source>
        <dbReference type="EMBL" id="JAD55713.1"/>
    </source>
</evidence>
<reference evidence="2" key="2">
    <citation type="journal article" date="2015" name="Data Brief">
        <title>Shoot transcriptome of the giant reed, Arundo donax.</title>
        <authorList>
            <person name="Barrero R.A."/>
            <person name="Guerrero F.D."/>
            <person name="Moolhuijzen P."/>
            <person name="Goolsby J.A."/>
            <person name="Tidwell J."/>
            <person name="Bellgard S.E."/>
            <person name="Bellgard M.I."/>
        </authorList>
    </citation>
    <scope>NUCLEOTIDE SEQUENCE</scope>
    <source>
        <tissue evidence="2">Shoot tissue taken approximately 20 cm above the soil surface</tissue>
    </source>
</reference>
<feature type="region of interest" description="Disordered" evidence="1">
    <location>
        <begin position="1"/>
        <end position="25"/>
    </location>
</feature>
<feature type="compositionally biased region" description="Low complexity" evidence="1">
    <location>
        <begin position="1"/>
        <end position="12"/>
    </location>
</feature>
<dbReference type="AlphaFoldDB" id="A0A0A9B0R4"/>
<reference evidence="2" key="1">
    <citation type="submission" date="2014-09" db="EMBL/GenBank/DDBJ databases">
        <authorList>
            <person name="Magalhaes I.L.F."/>
            <person name="Oliveira U."/>
            <person name="Santos F.R."/>
            <person name="Vidigal T.H.D.A."/>
            <person name="Brescovit A.D."/>
            <person name="Santos A.J."/>
        </authorList>
    </citation>
    <scope>NUCLEOTIDE SEQUENCE</scope>
    <source>
        <tissue evidence="2">Shoot tissue taken approximately 20 cm above the soil surface</tissue>
    </source>
</reference>
<dbReference type="EMBL" id="GBRH01242182">
    <property type="protein sequence ID" value="JAD55713.1"/>
    <property type="molecule type" value="Transcribed_RNA"/>
</dbReference>
<name>A0A0A9B0R4_ARUDO</name>
<evidence type="ECO:0000256" key="1">
    <source>
        <dbReference type="SAM" id="MobiDB-lite"/>
    </source>
</evidence>
<accession>A0A0A9B0R4</accession>
<organism evidence="2">
    <name type="scientific">Arundo donax</name>
    <name type="common">Giant reed</name>
    <name type="synonym">Donax arundinaceus</name>
    <dbReference type="NCBI Taxonomy" id="35708"/>
    <lineage>
        <taxon>Eukaryota</taxon>
        <taxon>Viridiplantae</taxon>
        <taxon>Streptophyta</taxon>
        <taxon>Embryophyta</taxon>
        <taxon>Tracheophyta</taxon>
        <taxon>Spermatophyta</taxon>
        <taxon>Magnoliopsida</taxon>
        <taxon>Liliopsida</taxon>
        <taxon>Poales</taxon>
        <taxon>Poaceae</taxon>
        <taxon>PACMAD clade</taxon>
        <taxon>Arundinoideae</taxon>
        <taxon>Arundineae</taxon>
        <taxon>Arundo</taxon>
    </lineage>
</organism>
<sequence>MRARASGCSASGADRDEGGFRRPRR</sequence>
<feature type="compositionally biased region" description="Basic and acidic residues" evidence="1">
    <location>
        <begin position="13"/>
        <end position="25"/>
    </location>
</feature>
<proteinExistence type="predicted"/>
<protein>
    <submittedName>
        <fullName evidence="2">Uncharacterized protein</fullName>
    </submittedName>
</protein>